<dbReference type="Gene3D" id="6.10.30.10">
    <property type="match status" value="1"/>
</dbReference>
<dbReference type="EMBL" id="CP011971">
    <property type="protein sequence ID" value="AMN46198.1"/>
    <property type="molecule type" value="Genomic_DNA"/>
</dbReference>
<evidence type="ECO:0000259" key="1">
    <source>
        <dbReference type="Pfam" id="PF01796"/>
    </source>
</evidence>
<keyword evidence="4" id="KW-1185">Reference proteome</keyword>
<accession>A0A127F9B1</accession>
<feature type="domain" description="ChsH2 rubredoxin-like zinc ribbon" evidence="2">
    <location>
        <begin position="12"/>
        <end position="43"/>
    </location>
</feature>
<evidence type="ECO:0000313" key="3">
    <source>
        <dbReference type="EMBL" id="AMN46198.1"/>
    </source>
</evidence>
<proteinExistence type="predicted"/>
<dbReference type="Pfam" id="PF01796">
    <property type="entry name" value="OB_ChsH2_C"/>
    <property type="match status" value="1"/>
</dbReference>
<dbReference type="KEGG" id="sdf:ACG33_03570"/>
<organism evidence="3 4">
    <name type="scientific">Steroidobacter denitrificans</name>
    <dbReference type="NCBI Taxonomy" id="465721"/>
    <lineage>
        <taxon>Bacteria</taxon>
        <taxon>Pseudomonadati</taxon>
        <taxon>Pseudomonadota</taxon>
        <taxon>Gammaproteobacteria</taxon>
        <taxon>Steroidobacterales</taxon>
        <taxon>Steroidobacteraceae</taxon>
        <taxon>Steroidobacter</taxon>
    </lineage>
</organism>
<reference evidence="3 4" key="1">
    <citation type="submission" date="2015-06" db="EMBL/GenBank/DDBJ databases">
        <title>A Comprehensive Approach to Explore the Metabolic and Phylogenetic Diversity of Bacterial Steroid Degradation in the Environment: Testosterone as an Example.</title>
        <authorList>
            <person name="Yang F.-C."/>
            <person name="Chen Y.-L."/>
            <person name="Yu C.-P."/>
            <person name="Tang S.-L."/>
            <person name="Wang P.-H."/>
            <person name="Ismail W."/>
            <person name="Wang C.-H."/>
            <person name="Yang C.-Y."/>
            <person name="Chiang Y.-R."/>
        </authorList>
    </citation>
    <scope>NUCLEOTIDE SEQUENCE [LARGE SCALE GENOMIC DNA]</scope>
    <source>
        <strain evidence="3 4">DSM 18526</strain>
    </source>
</reference>
<protein>
    <recommendedName>
        <fullName evidence="5">DUF35 domain-containing protein</fullName>
    </recommendedName>
</protein>
<name>A0A127F9B1_STEDE</name>
<evidence type="ECO:0000259" key="2">
    <source>
        <dbReference type="Pfam" id="PF12172"/>
    </source>
</evidence>
<feature type="domain" description="ChsH2 C-terminal OB-fold" evidence="1">
    <location>
        <begin position="49"/>
        <end position="112"/>
    </location>
</feature>
<dbReference type="STRING" id="465721.ACG33_03570"/>
<dbReference type="SUPFAM" id="SSF50249">
    <property type="entry name" value="Nucleic acid-binding proteins"/>
    <property type="match status" value="1"/>
</dbReference>
<dbReference type="Pfam" id="PF12172">
    <property type="entry name" value="zf-ChsH2"/>
    <property type="match status" value="1"/>
</dbReference>
<dbReference type="InterPro" id="IPR012340">
    <property type="entry name" value="NA-bd_OB-fold"/>
</dbReference>
<evidence type="ECO:0008006" key="5">
    <source>
        <dbReference type="Google" id="ProtNLM"/>
    </source>
</evidence>
<sequence>MPQIDPDHQEWWAGLRRHEVLVQECPRCSALIFPPQPTCPHCRCLERGWRKSSGRGKVYSWIVVRRPSHPWFADKVPYPVVVVEMEEGFRVVGSIDCRLEELREGLAVEAGFEDIDEQVTLLRFRVAE</sequence>
<dbReference type="PANTHER" id="PTHR34075:SF5">
    <property type="entry name" value="BLR3430 PROTEIN"/>
    <property type="match status" value="1"/>
</dbReference>
<dbReference type="Proteomes" id="UP000070250">
    <property type="component" value="Chromosome"/>
</dbReference>
<dbReference type="AlphaFoldDB" id="A0A127F9B1"/>
<dbReference type="PANTHER" id="PTHR34075">
    <property type="entry name" value="BLR3430 PROTEIN"/>
    <property type="match status" value="1"/>
</dbReference>
<evidence type="ECO:0000313" key="4">
    <source>
        <dbReference type="Proteomes" id="UP000070250"/>
    </source>
</evidence>
<dbReference type="InterPro" id="IPR052513">
    <property type="entry name" value="Thioester_dehydratase-like"/>
</dbReference>
<gene>
    <name evidence="3" type="ORF">ACG33_03570</name>
</gene>
<dbReference type="InterPro" id="IPR022002">
    <property type="entry name" value="ChsH2_Znr"/>
</dbReference>
<dbReference type="InterPro" id="IPR002878">
    <property type="entry name" value="ChsH2_C"/>
</dbReference>